<keyword evidence="2" id="KW-0540">Nuclease</keyword>
<keyword evidence="2" id="KW-0695">RNA-directed DNA polymerase</keyword>
<dbReference type="Proteomes" id="UP000037510">
    <property type="component" value="Unassembled WGS sequence"/>
</dbReference>
<keyword evidence="2" id="KW-0548">Nucleotidyltransferase</keyword>
<keyword evidence="3" id="KW-1185">Reference proteome</keyword>
<reference evidence="2 3" key="1">
    <citation type="journal article" date="2015" name="Genome Biol. Evol.">
        <title>The genome of winter moth (Operophtera brumata) provides a genomic perspective on sexual dimorphism and phenology.</title>
        <authorList>
            <person name="Derks M.F."/>
            <person name="Smit S."/>
            <person name="Salis L."/>
            <person name="Schijlen E."/>
            <person name="Bossers A."/>
            <person name="Mateman C."/>
            <person name="Pijl A.S."/>
            <person name="de Ridder D."/>
            <person name="Groenen M.A."/>
            <person name="Visser M.E."/>
            <person name="Megens H.J."/>
        </authorList>
    </citation>
    <scope>NUCLEOTIDE SEQUENCE [LARGE SCALE GENOMIC DNA]</scope>
    <source>
        <strain evidence="2">WM2013NL</strain>
        <tissue evidence="2">Head and thorax</tissue>
    </source>
</reference>
<evidence type="ECO:0000313" key="3">
    <source>
        <dbReference type="Proteomes" id="UP000037510"/>
    </source>
</evidence>
<sequence length="156" mass="18341">MYRRFIVSEPLKKRKYDLCLLLSQTKEVLEKRRELLPKLKEERAKGNFAYIRYDQLIRDPSTSPEIQNYAKKLVSNISSIKGNRRNEFDMVRPRSNSLSQVKPNQSNNQKRNNPNPAGPRGFIRPPPPINASLSKNRKHKIYLATLNVRKLMEDHR</sequence>
<keyword evidence="2" id="KW-0808">Transferase</keyword>
<comment type="caution">
    <text evidence="2">The sequence shown here is derived from an EMBL/GenBank/DDBJ whole genome shotgun (WGS) entry which is preliminary data.</text>
</comment>
<proteinExistence type="predicted"/>
<protein>
    <submittedName>
        <fullName evidence="2">Endonuclease-reverse transcriptase</fullName>
    </submittedName>
</protein>
<evidence type="ECO:0000313" key="2">
    <source>
        <dbReference type="EMBL" id="KOB75332.1"/>
    </source>
</evidence>
<accession>A0A0L7LIQ6</accession>
<dbReference type="EMBL" id="JTDY01000945">
    <property type="protein sequence ID" value="KOB75332.1"/>
    <property type="molecule type" value="Genomic_DNA"/>
</dbReference>
<dbReference type="AlphaFoldDB" id="A0A0L7LIQ6"/>
<organism evidence="2 3">
    <name type="scientific">Operophtera brumata</name>
    <name type="common">Winter moth</name>
    <name type="synonym">Phalaena brumata</name>
    <dbReference type="NCBI Taxonomy" id="104452"/>
    <lineage>
        <taxon>Eukaryota</taxon>
        <taxon>Metazoa</taxon>
        <taxon>Ecdysozoa</taxon>
        <taxon>Arthropoda</taxon>
        <taxon>Hexapoda</taxon>
        <taxon>Insecta</taxon>
        <taxon>Pterygota</taxon>
        <taxon>Neoptera</taxon>
        <taxon>Endopterygota</taxon>
        <taxon>Lepidoptera</taxon>
        <taxon>Glossata</taxon>
        <taxon>Ditrysia</taxon>
        <taxon>Geometroidea</taxon>
        <taxon>Geometridae</taxon>
        <taxon>Larentiinae</taxon>
        <taxon>Operophtera</taxon>
    </lineage>
</organism>
<dbReference type="GO" id="GO:0004519">
    <property type="term" value="F:endonuclease activity"/>
    <property type="evidence" value="ECO:0007669"/>
    <property type="project" value="UniProtKB-KW"/>
</dbReference>
<evidence type="ECO:0000256" key="1">
    <source>
        <dbReference type="SAM" id="MobiDB-lite"/>
    </source>
</evidence>
<feature type="region of interest" description="Disordered" evidence="1">
    <location>
        <begin position="84"/>
        <end position="136"/>
    </location>
</feature>
<keyword evidence="2" id="KW-0378">Hydrolase</keyword>
<keyword evidence="2" id="KW-0255">Endonuclease</keyword>
<dbReference type="GO" id="GO:0003964">
    <property type="term" value="F:RNA-directed DNA polymerase activity"/>
    <property type="evidence" value="ECO:0007669"/>
    <property type="project" value="UniProtKB-KW"/>
</dbReference>
<gene>
    <name evidence="2" type="ORF">OBRU01_06898</name>
</gene>
<name>A0A0L7LIQ6_OPEBR</name>
<feature type="compositionally biased region" description="Low complexity" evidence="1">
    <location>
        <begin position="102"/>
        <end position="123"/>
    </location>
</feature>